<feature type="modified residue" description="N6-lipoyllysine" evidence="3 4">
    <location>
        <position position="63"/>
    </location>
</feature>
<evidence type="ECO:0000313" key="6">
    <source>
        <dbReference type="EMBL" id="QII47011.1"/>
    </source>
</evidence>
<proteinExistence type="inferred from homology"/>
<dbReference type="PANTHER" id="PTHR11715:SF3">
    <property type="entry name" value="GLYCINE CLEAVAGE SYSTEM H PROTEIN-RELATED"/>
    <property type="match status" value="1"/>
</dbReference>
<dbReference type="PANTHER" id="PTHR11715">
    <property type="entry name" value="GLYCINE CLEAVAGE SYSTEM H PROTEIN"/>
    <property type="match status" value="1"/>
</dbReference>
<dbReference type="PROSITE" id="PS00189">
    <property type="entry name" value="LIPOYL"/>
    <property type="match status" value="1"/>
</dbReference>
<dbReference type="GO" id="GO:0005829">
    <property type="term" value="C:cytosol"/>
    <property type="evidence" value="ECO:0007669"/>
    <property type="project" value="TreeGrafter"/>
</dbReference>
<keyword evidence="2 3" id="KW-0450">Lipoyl</keyword>
<sequence>MNIPSELKYTKDHEWVKIDGDIATVGITDFAQSELGDIVYVEVETLDETLDKEEVFGTVEAVKTVSDLFLPLSGEIVEFNEALEDEPEKVNSDPYGDGWMVKIKLSEPSEVEELMSAEDYKALIGA</sequence>
<comment type="similarity">
    <text evidence="1 3">Belongs to the GcvH family.</text>
</comment>
<dbReference type="InterPro" id="IPR000089">
    <property type="entry name" value="Biotin_lipoyl"/>
</dbReference>
<comment type="cofactor">
    <cofactor evidence="3">
        <name>(R)-lipoate</name>
        <dbReference type="ChEBI" id="CHEBI:83088"/>
    </cofactor>
    <text evidence="3">Binds 1 lipoyl cofactor covalently.</text>
</comment>
<accession>A0A6G7J7Z8</accession>
<protein>
    <recommendedName>
        <fullName evidence="3">Glycine cleavage system H protein</fullName>
    </recommendedName>
</protein>
<dbReference type="NCBIfam" id="TIGR00527">
    <property type="entry name" value="gcvH"/>
    <property type="match status" value="1"/>
</dbReference>
<evidence type="ECO:0000256" key="2">
    <source>
        <dbReference type="ARBA" id="ARBA00022823"/>
    </source>
</evidence>
<evidence type="ECO:0000313" key="7">
    <source>
        <dbReference type="Proteomes" id="UP000502928"/>
    </source>
</evidence>
<dbReference type="SUPFAM" id="SSF51230">
    <property type="entry name" value="Single hybrid motif"/>
    <property type="match status" value="1"/>
</dbReference>
<name>A0A6G7J7Z8_9FLAO</name>
<reference evidence="6 7" key="1">
    <citation type="submission" date="2020-02" db="EMBL/GenBank/DDBJ databases">
        <title>Complete genome of Muricauda sp. 501str8.</title>
        <authorList>
            <person name="Dong B."/>
            <person name="Zhu S."/>
            <person name="Yang J."/>
            <person name="Chen J."/>
        </authorList>
    </citation>
    <scope>NUCLEOTIDE SEQUENCE [LARGE SCALE GENOMIC DNA]</scope>
    <source>
        <strain evidence="6 7">501str8</strain>
    </source>
</reference>
<dbReference type="HAMAP" id="MF_00272">
    <property type="entry name" value="GcvH"/>
    <property type="match status" value="1"/>
</dbReference>
<dbReference type="KEGG" id="mut:GVT53_20770"/>
<dbReference type="InterPro" id="IPR011053">
    <property type="entry name" value="Single_hybrid_motif"/>
</dbReference>
<dbReference type="CDD" id="cd06848">
    <property type="entry name" value="GCS_H"/>
    <property type="match status" value="1"/>
</dbReference>
<organism evidence="6 7">
    <name type="scientific">Flagellimonas oceani</name>
    <dbReference type="NCBI Taxonomy" id="2698672"/>
    <lineage>
        <taxon>Bacteria</taxon>
        <taxon>Pseudomonadati</taxon>
        <taxon>Bacteroidota</taxon>
        <taxon>Flavobacteriia</taxon>
        <taxon>Flavobacteriales</taxon>
        <taxon>Flavobacteriaceae</taxon>
        <taxon>Flagellimonas</taxon>
    </lineage>
</organism>
<dbReference type="InterPro" id="IPR002930">
    <property type="entry name" value="GCV_H"/>
</dbReference>
<dbReference type="Pfam" id="PF01597">
    <property type="entry name" value="GCV_H"/>
    <property type="match status" value="1"/>
</dbReference>
<feature type="domain" description="Lipoyl-binding" evidence="5">
    <location>
        <begin position="22"/>
        <end position="104"/>
    </location>
</feature>
<dbReference type="Gene3D" id="2.40.50.100">
    <property type="match status" value="1"/>
</dbReference>
<dbReference type="NCBIfam" id="NF002270">
    <property type="entry name" value="PRK01202.1"/>
    <property type="match status" value="1"/>
</dbReference>
<evidence type="ECO:0000256" key="4">
    <source>
        <dbReference type="PIRSR" id="PIRSR617453-50"/>
    </source>
</evidence>
<dbReference type="GO" id="GO:0019464">
    <property type="term" value="P:glycine decarboxylation via glycine cleavage system"/>
    <property type="evidence" value="ECO:0007669"/>
    <property type="project" value="UniProtKB-UniRule"/>
</dbReference>
<dbReference type="PROSITE" id="PS50968">
    <property type="entry name" value="BIOTINYL_LIPOYL"/>
    <property type="match status" value="1"/>
</dbReference>
<dbReference type="InterPro" id="IPR033753">
    <property type="entry name" value="GCV_H/Fam206"/>
</dbReference>
<evidence type="ECO:0000256" key="3">
    <source>
        <dbReference type="HAMAP-Rule" id="MF_00272"/>
    </source>
</evidence>
<evidence type="ECO:0000259" key="5">
    <source>
        <dbReference type="PROSITE" id="PS50968"/>
    </source>
</evidence>
<dbReference type="InterPro" id="IPR017453">
    <property type="entry name" value="GCV_H_sub"/>
</dbReference>
<dbReference type="AlphaFoldDB" id="A0A6G7J7Z8"/>
<comment type="subunit">
    <text evidence="3">The glycine cleavage system is composed of four proteins: P, T, L and H.</text>
</comment>
<dbReference type="EMBL" id="CP049616">
    <property type="protein sequence ID" value="QII47011.1"/>
    <property type="molecule type" value="Genomic_DNA"/>
</dbReference>
<gene>
    <name evidence="3 6" type="primary">gcvH</name>
    <name evidence="6" type="ORF">GVT53_20770</name>
</gene>
<comment type="function">
    <text evidence="3">The glycine cleavage system catalyzes the degradation of glycine. The H protein shuttles the methylamine group of glycine from the P protein to the T protein.</text>
</comment>
<keyword evidence="7" id="KW-1185">Reference proteome</keyword>
<dbReference type="Proteomes" id="UP000502928">
    <property type="component" value="Chromosome"/>
</dbReference>
<dbReference type="InterPro" id="IPR003016">
    <property type="entry name" value="2-oxoA_DH_lipoyl-BS"/>
</dbReference>
<dbReference type="GO" id="GO:0009249">
    <property type="term" value="P:protein lipoylation"/>
    <property type="evidence" value="ECO:0007669"/>
    <property type="project" value="TreeGrafter"/>
</dbReference>
<evidence type="ECO:0000256" key="1">
    <source>
        <dbReference type="ARBA" id="ARBA00009249"/>
    </source>
</evidence>
<dbReference type="RefSeq" id="WP_166250351.1">
    <property type="nucleotide sequence ID" value="NZ_CP049616.1"/>
</dbReference>
<dbReference type="GO" id="GO:0005960">
    <property type="term" value="C:glycine cleavage complex"/>
    <property type="evidence" value="ECO:0007669"/>
    <property type="project" value="InterPro"/>
</dbReference>